<reference evidence="7" key="1">
    <citation type="submission" date="2022-11" db="UniProtKB">
        <authorList>
            <consortium name="EnsemblMetazoa"/>
        </authorList>
    </citation>
    <scope>IDENTIFICATION</scope>
</reference>
<sequence length="407" mass="44730">MAWFVVLLAVLLVQCGSAVLLESYEPAYIQDANPSFMCLAKNVSDISGRVYSHLDVERAPYAPNMDCLFTINTQPGRRINLRFDFFDLAPGFDRASNRCRSDADRFMVYESDKDFVIKNDILQPEVTYCGGTGKFPKDYQSYGNIVTIRFLTDGLSSPDAGVKLVYTSYKPPQEGSDDCFRCVDDSMCIDEELTCNGVPNCNDDSDEADALCREELSNFLEIIIEKLGVGVVATIGAAIGLLILIIFITCIVCCCCCKKGGEDDQKQYRTPPTPRPGSYPSHNSNYSSYSSSASTTNGGMHPMPGLHSRMYEGLHGMNGGGSINGSINGMNGVGSLPDHHRHHHHHGPPQPCHPYPHQHSMNGLNRTPYPNYPPTYPSLPSGGSLQNGGYSVAYNHDNGRMEFPHKV</sequence>
<evidence type="ECO:0000313" key="7">
    <source>
        <dbReference type="EnsemblMetazoa" id="XP_038069945.1"/>
    </source>
</evidence>
<dbReference type="InterPro" id="IPR023415">
    <property type="entry name" value="LDLR_class-A_CS"/>
</dbReference>
<feature type="signal peptide" evidence="5">
    <location>
        <begin position="1"/>
        <end position="18"/>
    </location>
</feature>
<dbReference type="SMART" id="SM00042">
    <property type="entry name" value="CUB"/>
    <property type="match status" value="1"/>
</dbReference>
<dbReference type="InterPro" id="IPR035914">
    <property type="entry name" value="Sperma_CUB_dom_sf"/>
</dbReference>
<keyword evidence="4" id="KW-0812">Transmembrane</keyword>
<organism evidence="7 8">
    <name type="scientific">Patiria miniata</name>
    <name type="common">Bat star</name>
    <name type="synonym">Asterina miniata</name>
    <dbReference type="NCBI Taxonomy" id="46514"/>
    <lineage>
        <taxon>Eukaryota</taxon>
        <taxon>Metazoa</taxon>
        <taxon>Echinodermata</taxon>
        <taxon>Eleutherozoa</taxon>
        <taxon>Asterozoa</taxon>
        <taxon>Asteroidea</taxon>
        <taxon>Valvatacea</taxon>
        <taxon>Valvatida</taxon>
        <taxon>Asterinidae</taxon>
        <taxon>Patiria</taxon>
    </lineage>
</organism>
<dbReference type="InterPro" id="IPR042333">
    <property type="entry name" value="LRAD2/Mig-13-like"/>
</dbReference>
<keyword evidence="4" id="KW-0472">Membrane</keyword>
<keyword evidence="1" id="KW-1015">Disulfide bond</keyword>
<evidence type="ECO:0000256" key="5">
    <source>
        <dbReference type="SAM" id="SignalP"/>
    </source>
</evidence>
<keyword evidence="8" id="KW-1185">Reference proteome</keyword>
<evidence type="ECO:0000259" key="6">
    <source>
        <dbReference type="PROSITE" id="PS01180"/>
    </source>
</evidence>
<name>A0A914B0M7_PATMI</name>
<evidence type="ECO:0000313" key="8">
    <source>
        <dbReference type="Proteomes" id="UP000887568"/>
    </source>
</evidence>
<dbReference type="EnsemblMetazoa" id="XM_038214017.1">
    <property type="protein sequence ID" value="XP_038069945.1"/>
    <property type="gene ID" value="LOC119739185"/>
</dbReference>
<dbReference type="OMA" id="HDNGRME"/>
<dbReference type="PANTHER" id="PTHR24652">
    <property type="entry name" value="LOW-DENSITY LIPOPROTEIN RECEPTOR CLASS A DOMAIN-CONTAINING PROTEIN 2"/>
    <property type="match status" value="1"/>
</dbReference>
<dbReference type="PROSITE" id="PS50068">
    <property type="entry name" value="LDLRA_2"/>
    <property type="match status" value="1"/>
</dbReference>
<feature type="region of interest" description="Disordered" evidence="3">
    <location>
        <begin position="263"/>
        <end position="307"/>
    </location>
</feature>
<feature type="chain" id="PRO_5037433002" description="CUB domain-containing protein" evidence="5">
    <location>
        <begin position="19"/>
        <end position="407"/>
    </location>
</feature>
<keyword evidence="5" id="KW-0732">Signal</keyword>
<dbReference type="GeneID" id="119739185"/>
<feature type="compositionally biased region" description="Basic and acidic residues" evidence="3">
    <location>
        <begin position="397"/>
        <end position="407"/>
    </location>
</feature>
<dbReference type="PROSITE" id="PS01209">
    <property type="entry name" value="LDLRA_1"/>
    <property type="match status" value="1"/>
</dbReference>
<protein>
    <recommendedName>
        <fullName evidence="6">CUB domain-containing protein</fullName>
    </recommendedName>
</protein>
<keyword evidence="4" id="KW-1133">Transmembrane helix</keyword>
<dbReference type="SUPFAM" id="SSF49854">
    <property type="entry name" value="Spermadhesin, CUB domain"/>
    <property type="match status" value="1"/>
</dbReference>
<dbReference type="SUPFAM" id="SSF57424">
    <property type="entry name" value="LDL receptor-like module"/>
    <property type="match status" value="1"/>
</dbReference>
<evidence type="ECO:0000256" key="3">
    <source>
        <dbReference type="SAM" id="MobiDB-lite"/>
    </source>
</evidence>
<feature type="region of interest" description="Disordered" evidence="3">
    <location>
        <begin position="331"/>
        <end position="407"/>
    </location>
</feature>
<evidence type="ECO:0000256" key="4">
    <source>
        <dbReference type="SAM" id="Phobius"/>
    </source>
</evidence>
<dbReference type="Gene3D" id="4.10.400.10">
    <property type="entry name" value="Low-density Lipoprotein Receptor"/>
    <property type="match status" value="1"/>
</dbReference>
<feature type="compositionally biased region" description="Low complexity" evidence="3">
    <location>
        <begin position="278"/>
        <end position="299"/>
    </location>
</feature>
<feature type="transmembrane region" description="Helical" evidence="4">
    <location>
        <begin position="227"/>
        <end position="257"/>
    </location>
</feature>
<dbReference type="InterPro" id="IPR002172">
    <property type="entry name" value="LDrepeatLR_classA_rpt"/>
</dbReference>
<dbReference type="Pfam" id="PF00431">
    <property type="entry name" value="CUB"/>
    <property type="match status" value="1"/>
</dbReference>
<evidence type="ECO:0000256" key="2">
    <source>
        <dbReference type="PROSITE-ProRule" id="PRU00124"/>
    </source>
</evidence>
<proteinExistence type="predicted"/>
<dbReference type="OrthoDB" id="6514358at2759"/>
<evidence type="ECO:0000256" key="1">
    <source>
        <dbReference type="ARBA" id="ARBA00023157"/>
    </source>
</evidence>
<dbReference type="InterPro" id="IPR036055">
    <property type="entry name" value="LDL_receptor-like_sf"/>
</dbReference>
<dbReference type="AlphaFoldDB" id="A0A914B0M7"/>
<accession>A0A914B0M7</accession>
<dbReference type="PANTHER" id="PTHR24652:SF69">
    <property type="entry name" value="CUB DOMAIN-CONTAINING PROTEIN"/>
    <property type="match status" value="1"/>
</dbReference>
<dbReference type="RefSeq" id="XP_038069945.1">
    <property type="nucleotide sequence ID" value="XM_038214017.1"/>
</dbReference>
<dbReference type="Gene3D" id="2.60.120.290">
    <property type="entry name" value="Spermadhesin, CUB domain"/>
    <property type="match status" value="1"/>
</dbReference>
<feature type="compositionally biased region" description="Low complexity" evidence="3">
    <location>
        <begin position="355"/>
        <end position="369"/>
    </location>
</feature>
<dbReference type="PROSITE" id="PS01180">
    <property type="entry name" value="CUB"/>
    <property type="match status" value="1"/>
</dbReference>
<dbReference type="Proteomes" id="UP000887568">
    <property type="component" value="Unplaced"/>
</dbReference>
<feature type="domain" description="CUB" evidence="6">
    <location>
        <begin position="38"/>
        <end position="169"/>
    </location>
</feature>
<dbReference type="CDD" id="cd00041">
    <property type="entry name" value="CUB"/>
    <property type="match status" value="1"/>
</dbReference>
<dbReference type="InterPro" id="IPR000859">
    <property type="entry name" value="CUB_dom"/>
</dbReference>
<dbReference type="CDD" id="cd00112">
    <property type="entry name" value="LDLa"/>
    <property type="match status" value="1"/>
</dbReference>
<comment type="caution">
    <text evidence="2">Lacks conserved residue(s) required for the propagation of feature annotation.</text>
</comment>